<feature type="coiled-coil region" evidence="1">
    <location>
        <begin position="79"/>
        <end position="165"/>
    </location>
</feature>
<dbReference type="Proteomes" id="UP000319817">
    <property type="component" value="Chromosome"/>
</dbReference>
<feature type="region of interest" description="Disordered" evidence="2">
    <location>
        <begin position="457"/>
        <end position="477"/>
    </location>
</feature>
<organism evidence="3 4">
    <name type="scientific">Stieleria marina</name>
    <dbReference type="NCBI Taxonomy" id="1930275"/>
    <lineage>
        <taxon>Bacteria</taxon>
        <taxon>Pseudomonadati</taxon>
        <taxon>Planctomycetota</taxon>
        <taxon>Planctomycetia</taxon>
        <taxon>Pirellulales</taxon>
        <taxon>Pirellulaceae</taxon>
        <taxon>Stieleria</taxon>
    </lineage>
</organism>
<name>A0A517P2Q3_9BACT</name>
<keyword evidence="1" id="KW-0175">Coiled coil</keyword>
<evidence type="ECO:0000256" key="2">
    <source>
        <dbReference type="SAM" id="MobiDB-lite"/>
    </source>
</evidence>
<sequence length="493" mass="56573">MPISGPVVHQQLMTGYTNAQSALESARASIGDTKEQRDRLDDTRGEALVDLAEHYLPELTRDAIRTTWVEIRATVAQIIERKEDHRQQTRESLDRLNLKRDHEERQLTEITQRLDAALDAQQAIADAVESDLRQDREFVQLSDRAAVAEAALERAEANLNEIEQDAAKKIPAYDQSKLFRYLYDQGFGTGKYTKRGFTRRMDRSIAKLIDFNKAKQGYEFLKTTPEQMRKIIATDRQSFDTVMLELERRRDQIAAEKGLPDKIDEAQKRQSEHADQLAQLNEIREQTESAEHELTDLQNTRGPYYREAITVFREMLDRADSRDLARRARATQEITDDQIVAQLSGVQSDIENLDATARSRRDEIRSRQEYLDALGRMIQQFRASQFDSSRSQFVGSLDIVEALHRGRDARDVDYLWDKIRQSQRWGPTVTEQLTKVATHPLTQVLINAMAHAAGGALQNHARRAGQRRSRGGSWSRGFGSGWDSSSGDYRRRR</sequence>
<feature type="coiled-coil region" evidence="1">
    <location>
        <begin position="263"/>
        <end position="300"/>
    </location>
</feature>
<feature type="compositionally biased region" description="Basic residues" evidence="2">
    <location>
        <begin position="460"/>
        <end position="470"/>
    </location>
</feature>
<dbReference type="OrthoDB" id="274366at2"/>
<dbReference type="RefSeq" id="WP_145421385.1">
    <property type="nucleotide sequence ID" value="NZ_CP036526.1"/>
</dbReference>
<keyword evidence="4" id="KW-1185">Reference proteome</keyword>
<dbReference type="EMBL" id="CP036526">
    <property type="protein sequence ID" value="QDT13646.1"/>
    <property type="molecule type" value="Genomic_DNA"/>
</dbReference>
<evidence type="ECO:0000313" key="3">
    <source>
        <dbReference type="EMBL" id="QDT13646.1"/>
    </source>
</evidence>
<proteinExistence type="predicted"/>
<evidence type="ECO:0000256" key="1">
    <source>
        <dbReference type="SAM" id="Coils"/>
    </source>
</evidence>
<reference evidence="3 4" key="1">
    <citation type="submission" date="2019-02" db="EMBL/GenBank/DDBJ databases">
        <title>Deep-cultivation of Planctomycetes and their phenomic and genomic characterization uncovers novel biology.</title>
        <authorList>
            <person name="Wiegand S."/>
            <person name="Jogler M."/>
            <person name="Boedeker C."/>
            <person name="Pinto D."/>
            <person name="Vollmers J."/>
            <person name="Rivas-Marin E."/>
            <person name="Kohn T."/>
            <person name="Peeters S.H."/>
            <person name="Heuer A."/>
            <person name="Rast P."/>
            <person name="Oberbeckmann S."/>
            <person name="Bunk B."/>
            <person name="Jeske O."/>
            <person name="Meyerdierks A."/>
            <person name="Storesund J.E."/>
            <person name="Kallscheuer N."/>
            <person name="Luecker S."/>
            <person name="Lage O.M."/>
            <person name="Pohl T."/>
            <person name="Merkel B.J."/>
            <person name="Hornburger P."/>
            <person name="Mueller R.-W."/>
            <person name="Bruemmer F."/>
            <person name="Labrenz M."/>
            <person name="Spormann A.M."/>
            <person name="Op den Camp H."/>
            <person name="Overmann J."/>
            <person name="Amann R."/>
            <person name="Jetten M.S.M."/>
            <person name="Mascher T."/>
            <person name="Medema M.H."/>
            <person name="Devos D.P."/>
            <person name="Kaster A.-K."/>
            <person name="Ovreas L."/>
            <person name="Rohde M."/>
            <person name="Galperin M.Y."/>
            <person name="Jogler C."/>
        </authorList>
    </citation>
    <scope>NUCLEOTIDE SEQUENCE [LARGE SCALE GENOMIC DNA]</scope>
    <source>
        <strain evidence="3 4">K23_9</strain>
    </source>
</reference>
<protein>
    <recommendedName>
        <fullName evidence="5">Chromosome partition protein Smc</fullName>
    </recommendedName>
</protein>
<dbReference type="AlphaFoldDB" id="A0A517P2Q3"/>
<accession>A0A517P2Q3</accession>
<evidence type="ECO:0008006" key="5">
    <source>
        <dbReference type="Google" id="ProtNLM"/>
    </source>
</evidence>
<gene>
    <name evidence="3" type="ORF">K239x_56660</name>
</gene>
<evidence type="ECO:0000313" key="4">
    <source>
        <dbReference type="Proteomes" id="UP000319817"/>
    </source>
</evidence>